<evidence type="ECO:0000256" key="4">
    <source>
        <dbReference type="ARBA" id="ARBA00022837"/>
    </source>
</evidence>
<feature type="domain" description="Sulfatase N-terminal" evidence="5">
    <location>
        <begin position="5"/>
        <end position="343"/>
    </location>
</feature>
<dbReference type="GO" id="GO:0046872">
    <property type="term" value="F:metal ion binding"/>
    <property type="evidence" value="ECO:0007669"/>
    <property type="project" value="UniProtKB-KW"/>
</dbReference>
<reference evidence="6 7" key="1">
    <citation type="submission" date="2017-02" db="EMBL/GenBank/DDBJ databases">
        <authorList>
            <person name="Peterson S.W."/>
        </authorList>
    </citation>
    <scope>NUCLEOTIDE SEQUENCE [LARGE SCALE GENOMIC DNA]</scope>
    <source>
        <strain evidence="6 7">B Ar 00.02</strain>
    </source>
</reference>
<dbReference type="InterPro" id="IPR050738">
    <property type="entry name" value="Sulfatase"/>
</dbReference>
<keyword evidence="4" id="KW-0106">Calcium</keyword>
<accession>A0A1R4EYB8</accession>
<sequence length="476" mass="52528">MPEQPNLLFIMADQFRDAALGFRDADPTYTPNLDGLARESADVAHAVSSYPVCSPHRAMLMTGQHPHRNGVPVNINSNTGAGLPPDIDTWSRVLQESGYQTGYIGKWHLEAVTAEDAIWGEGFREGAVWDAYSPPDRRHGFSFWYSYGAADNHLRPHYWMGDAPREEKTIVEQWSVEHETDVAVDFLRTVDTSEGPFALVVSHNPPHQPFDQAPTTFRDRYTALAPEELLTRPNVDLGTPAGREAVEKAPDYFSAVSAVDEQIGRLLASLEETGQRENTIVIFTSDHGMQLGSHGLMYKNVPWEESMSLPFLIRWPGHIAAGRNERTLIGSVDVAPTLLGLTGLSDKIPDAMQGTDVSADLVDRTPSGSNGAGSAIYYGPPAPDCGPGIRGLRTADSKLLVDCRADPSRPGRYLLTPRLFDLRADPYEMRHLAAMEDARGKEYCVQLLHELEVAGDTWPALEDLRAMVADLDRWSP</sequence>
<dbReference type="Gene3D" id="3.40.720.10">
    <property type="entry name" value="Alkaline Phosphatase, subunit A"/>
    <property type="match status" value="1"/>
</dbReference>
<organism evidence="6 7">
    <name type="scientific">Arthrobacter rhombi</name>
    <dbReference type="NCBI Taxonomy" id="71253"/>
    <lineage>
        <taxon>Bacteria</taxon>
        <taxon>Bacillati</taxon>
        <taxon>Actinomycetota</taxon>
        <taxon>Actinomycetes</taxon>
        <taxon>Micrococcales</taxon>
        <taxon>Micrococcaceae</taxon>
        <taxon>Arthrobacter</taxon>
    </lineage>
</organism>
<dbReference type="SUPFAM" id="SSF53649">
    <property type="entry name" value="Alkaline phosphatase-like"/>
    <property type="match status" value="1"/>
</dbReference>
<dbReference type="Proteomes" id="UP000195913">
    <property type="component" value="Unassembled WGS sequence"/>
</dbReference>
<evidence type="ECO:0000256" key="3">
    <source>
        <dbReference type="ARBA" id="ARBA00022801"/>
    </source>
</evidence>
<name>A0A1R4EYB8_9MICC</name>
<protein>
    <submittedName>
        <fullName evidence="6">Choline-sulfatase</fullName>
        <ecNumber evidence="6">3.1.6.6</ecNumber>
    </submittedName>
</protein>
<dbReference type="PROSITE" id="PS00149">
    <property type="entry name" value="SULFATASE_2"/>
    <property type="match status" value="1"/>
</dbReference>
<evidence type="ECO:0000313" key="7">
    <source>
        <dbReference type="Proteomes" id="UP000195913"/>
    </source>
</evidence>
<dbReference type="AlphaFoldDB" id="A0A1R4EYB8"/>
<evidence type="ECO:0000256" key="2">
    <source>
        <dbReference type="ARBA" id="ARBA00022723"/>
    </source>
</evidence>
<dbReference type="InterPro" id="IPR024607">
    <property type="entry name" value="Sulfatase_CS"/>
</dbReference>
<gene>
    <name evidence="6" type="ORF">FM101_01370</name>
</gene>
<dbReference type="CDD" id="cd16034">
    <property type="entry name" value="sulfatase_like"/>
    <property type="match status" value="1"/>
</dbReference>
<proteinExistence type="inferred from homology"/>
<dbReference type="Pfam" id="PF00884">
    <property type="entry name" value="Sulfatase"/>
    <property type="match status" value="1"/>
</dbReference>
<keyword evidence="7" id="KW-1185">Reference proteome</keyword>
<dbReference type="GO" id="GO:0047753">
    <property type="term" value="F:choline-sulfatase activity"/>
    <property type="evidence" value="ECO:0007669"/>
    <property type="project" value="UniProtKB-EC"/>
</dbReference>
<dbReference type="PANTHER" id="PTHR42693:SF53">
    <property type="entry name" value="ENDO-4-O-SULFATASE"/>
    <property type="match status" value="1"/>
</dbReference>
<dbReference type="RefSeq" id="WP_158225985.1">
    <property type="nucleotide sequence ID" value="NZ_FUHW01000007.1"/>
</dbReference>
<evidence type="ECO:0000313" key="6">
    <source>
        <dbReference type="EMBL" id="SJM48634.1"/>
    </source>
</evidence>
<keyword evidence="3 6" id="KW-0378">Hydrolase</keyword>
<dbReference type="EMBL" id="FUHW01000007">
    <property type="protein sequence ID" value="SJM48634.1"/>
    <property type="molecule type" value="Genomic_DNA"/>
</dbReference>
<dbReference type="InterPro" id="IPR017850">
    <property type="entry name" value="Alkaline_phosphatase_core_sf"/>
</dbReference>
<dbReference type="InterPro" id="IPR000917">
    <property type="entry name" value="Sulfatase_N"/>
</dbReference>
<dbReference type="GO" id="GO:0004065">
    <property type="term" value="F:arylsulfatase activity"/>
    <property type="evidence" value="ECO:0007669"/>
    <property type="project" value="TreeGrafter"/>
</dbReference>
<dbReference type="PANTHER" id="PTHR42693">
    <property type="entry name" value="ARYLSULFATASE FAMILY MEMBER"/>
    <property type="match status" value="1"/>
</dbReference>
<comment type="similarity">
    <text evidence="1">Belongs to the sulfatase family.</text>
</comment>
<dbReference type="EC" id="3.1.6.6" evidence="6"/>
<keyword evidence="2" id="KW-0479">Metal-binding</keyword>
<evidence type="ECO:0000259" key="5">
    <source>
        <dbReference type="Pfam" id="PF00884"/>
    </source>
</evidence>
<evidence type="ECO:0000256" key="1">
    <source>
        <dbReference type="ARBA" id="ARBA00008779"/>
    </source>
</evidence>